<dbReference type="PROSITE" id="PS51387">
    <property type="entry name" value="FAD_PCMH"/>
    <property type="match status" value="1"/>
</dbReference>
<dbReference type="InterPro" id="IPR016169">
    <property type="entry name" value="FAD-bd_PCMH_sub2"/>
</dbReference>
<keyword evidence="3" id="KW-1185">Reference proteome</keyword>
<dbReference type="RefSeq" id="WP_345323109.1">
    <property type="nucleotide sequence ID" value="NZ_BAABGA010000035.1"/>
</dbReference>
<dbReference type="PANTHER" id="PTHR11748">
    <property type="entry name" value="D-LACTATE DEHYDROGENASE"/>
    <property type="match status" value="1"/>
</dbReference>
<evidence type="ECO:0000313" key="3">
    <source>
        <dbReference type="Proteomes" id="UP001500840"/>
    </source>
</evidence>
<dbReference type="EMBL" id="BAABGA010000035">
    <property type="protein sequence ID" value="GAA4455291.1"/>
    <property type="molecule type" value="Genomic_DNA"/>
</dbReference>
<dbReference type="InterPro" id="IPR016166">
    <property type="entry name" value="FAD-bd_PCMH"/>
</dbReference>
<gene>
    <name evidence="2" type="ORF">GCM10023156_29060</name>
</gene>
<accession>A0ABP8MWC3</accession>
<dbReference type="Gene3D" id="3.30.465.10">
    <property type="match status" value="1"/>
</dbReference>
<comment type="caution">
    <text evidence="2">The sequence shown here is derived from an EMBL/GenBank/DDBJ whole genome shotgun (WGS) entry which is preliminary data.</text>
</comment>
<reference evidence="3" key="1">
    <citation type="journal article" date="2019" name="Int. J. Syst. Evol. Microbiol.">
        <title>The Global Catalogue of Microorganisms (GCM) 10K type strain sequencing project: providing services to taxonomists for standard genome sequencing and annotation.</title>
        <authorList>
            <consortium name="The Broad Institute Genomics Platform"/>
            <consortium name="The Broad Institute Genome Sequencing Center for Infectious Disease"/>
            <person name="Wu L."/>
            <person name="Ma J."/>
        </authorList>
    </citation>
    <scope>NUCLEOTIDE SEQUENCE [LARGE SCALE GENOMIC DNA]</scope>
    <source>
        <strain evidence="3">JCM 17759</strain>
    </source>
</reference>
<evidence type="ECO:0000259" key="1">
    <source>
        <dbReference type="PROSITE" id="PS51387"/>
    </source>
</evidence>
<name>A0ABP8MWC3_9BACT</name>
<protein>
    <submittedName>
        <fullName evidence="2">FAD-binding protein</fullName>
    </submittedName>
</protein>
<sequence length="375" mass="40558">MSNNITLQPTTIDEVRDAVLASDHAVIVGNQTKPPLCLSTQPYDTISVRGLSGVVEYEPSEFTFTAYAGTKIADVQAVLNERGQYLPFDPMLVRAGATLGGTVASGLSGPGRFRYGSIRDFFLGSKLILGDGTLVNVGGKVVKNAAGFDIPKFLVGSCGEFGVMTEVTFKVFPKPVESATLCCHCDSAETASKSMAKAAVSRWELDAVDYHHATSTLYFRQRGPRDANREIAAEIQTHFPELQLVEEDSANAFWSSIGELDWYSSAAHVVKIPTMTRQFPALCDALASAVPVSLHVSGCGSVVWAAVEQTESLQTLESVLVQQNHRGLCVRGNSDVVFLNRRSPSNIEVAVQQSFDPGGRLKRRFPSQTRHPLSS</sequence>
<dbReference type="SUPFAM" id="SSF56176">
    <property type="entry name" value="FAD-binding/transporter-associated domain-like"/>
    <property type="match status" value="1"/>
</dbReference>
<dbReference type="PANTHER" id="PTHR11748:SF103">
    <property type="entry name" value="GLYCOLATE OXIDASE SUBUNIT GLCE"/>
    <property type="match status" value="1"/>
</dbReference>
<dbReference type="InterPro" id="IPR036318">
    <property type="entry name" value="FAD-bd_PCMH-like_sf"/>
</dbReference>
<evidence type="ECO:0000313" key="2">
    <source>
        <dbReference type="EMBL" id="GAA4455291.1"/>
    </source>
</evidence>
<organism evidence="2 3">
    <name type="scientific">Novipirellula rosea</name>
    <dbReference type="NCBI Taxonomy" id="1031540"/>
    <lineage>
        <taxon>Bacteria</taxon>
        <taxon>Pseudomonadati</taxon>
        <taxon>Planctomycetota</taxon>
        <taxon>Planctomycetia</taxon>
        <taxon>Pirellulales</taxon>
        <taxon>Pirellulaceae</taxon>
        <taxon>Novipirellula</taxon>
    </lineage>
</organism>
<dbReference type="Pfam" id="PF01565">
    <property type="entry name" value="FAD_binding_4"/>
    <property type="match status" value="1"/>
</dbReference>
<proteinExistence type="predicted"/>
<dbReference type="Proteomes" id="UP001500840">
    <property type="component" value="Unassembled WGS sequence"/>
</dbReference>
<dbReference type="InterPro" id="IPR006094">
    <property type="entry name" value="Oxid_FAD_bind_N"/>
</dbReference>
<feature type="domain" description="FAD-binding PCMH-type" evidence="1">
    <location>
        <begin position="1"/>
        <end position="174"/>
    </location>
</feature>